<sequence>MKNKAMEVSVMKKCIMQKIPLIVTLLIVTLVILSISPFHYHSVRDPSVLESSPPLSESSAAGAAGAEEAEEVIKIEDDDKCDIFTGEWIPNPKAPYYTNTSCWAIHEHQNCMKYGRPDTGFMKWRWKPDGCDLPIFNPFQFLDIVRGKSMAIVGDSLGRNQLQSMICLLSRAEYPIDVSHTSDENFKRWKYISYNFTLAFYNSPFLVKSQESDNGLYNLYLDKFDDKWTSEIHEFHYVIINSGHWFTRRGIYYENRRIVGCRFCQLENIVDLPATYGYRKAFRTAFRALNSVKGFNGVTFLRTFTPTHFENGEWNNGGNCVRTKPFKSNEINLEGYDFELYMTQVEEFRSAEREGKKKGKRFRLLDTTQAMLMRPDGHPSKYGIPPQENGTKFNDCMHWCLPGPIDSWSDFLLQMMKMEGKRSHEELLQLRRMNEELLR</sequence>
<gene>
    <name evidence="1" type="ORF">M9H77_15662</name>
</gene>
<protein>
    <submittedName>
        <fullName evidence="1">Uncharacterized protein</fullName>
    </submittedName>
</protein>
<dbReference type="EMBL" id="CM044704">
    <property type="protein sequence ID" value="KAI5665809.1"/>
    <property type="molecule type" value="Genomic_DNA"/>
</dbReference>
<keyword evidence="2" id="KW-1185">Reference proteome</keyword>
<reference evidence="2" key="1">
    <citation type="journal article" date="2023" name="Nat. Plants">
        <title>Single-cell RNA sequencing provides a high-resolution roadmap for understanding the multicellular compartmentation of specialized metabolism.</title>
        <authorList>
            <person name="Sun S."/>
            <person name="Shen X."/>
            <person name="Li Y."/>
            <person name="Li Y."/>
            <person name="Wang S."/>
            <person name="Li R."/>
            <person name="Zhang H."/>
            <person name="Shen G."/>
            <person name="Guo B."/>
            <person name="Wei J."/>
            <person name="Xu J."/>
            <person name="St-Pierre B."/>
            <person name="Chen S."/>
            <person name="Sun C."/>
        </authorList>
    </citation>
    <scope>NUCLEOTIDE SEQUENCE [LARGE SCALE GENOMIC DNA]</scope>
</reference>
<evidence type="ECO:0000313" key="2">
    <source>
        <dbReference type="Proteomes" id="UP001060085"/>
    </source>
</evidence>
<proteinExistence type="predicted"/>
<dbReference type="Proteomes" id="UP001060085">
    <property type="component" value="Linkage Group LG04"/>
</dbReference>
<accession>A0ACC0AZ54</accession>
<evidence type="ECO:0000313" key="1">
    <source>
        <dbReference type="EMBL" id="KAI5665809.1"/>
    </source>
</evidence>
<name>A0ACC0AZ54_CATRO</name>
<comment type="caution">
    <text evidence="1">The sequence shown here is derived from an EMBL/GenBank/DDBJ whole genome shotgun (WGS) entry which is preliminary data.</text>
</comment>
<organism evidence="1 2">
    <name type="scientific">Catharanthus roseus</name>
    <name type="common">Madagascar periwinkle</name>
    <name type="synonym">Vinca rosea</name>
    <dbReference type="NCBI Taxonomy" id="4058"/>
    <lineage>
        <taxon>Eukaryota</taxon>
        <taxon>Viridiplantae</taxon>
        <taxon>Streptophyta</taxon>
        <taxon>Embryophyta</taxon>
        <taxon>Tracheophyta</taxon>
        <taxon>Spermatophyta</taxon>
        <taxon>Magnoliopsida</taxon>
        <taxon>eudicotyledons</taxon>
        <taxon>Gunneridae</taxon>
        <taxon>Pentapetalae</taxon>
        <taxon>asterids</taxon>
        <taxon>lamiids</taxon>
        <taxon>Gentianales</taxon>
        <taxon>Apocynaceae</taxon>
        <taxon>Rauvolfioideae</taxon>
        <taxon>Vinceae</taxon>
        <taxon>Catharanthinae</taxon>
        <taxon>Catharanthus</taxon>
    </lineage>
</organism>